<keyword evidence="3" id="KW-1003">Cell membrane</keyword>
<gene>
    <name evidence="9" type="ORF">D3Z39_09630</name>
</gene>
<dbReference type="AlphaFoldDB" id="A0A845RJM6"/>
<feature type="transmembrane region" description="Helical" evidence="7">
    <location>
        <begin position="226"/>
        <end position="245"/>
    </location>
</feature>
<feature type="transmembrane region" description="Helical" evidence="7">
    <location>
        <begin position="359"/>
        <end position="382"/>
    </location>
</feature>
<keyword evidence="5 7" id="KW-1133">Transmembrane helix</keyword>
<feature type="transmembrane region" description="Helical" evidence="7">
    <location>
        <begin position="42"/>
        <end position="63"/>
    </location>
</feature>
<dbReference type="Proteomes" id="UP000446348">
    <property type="component" value="Unassembled WGS sequence"/>
</dbReference>
<dbReference type="InterPro" id="IPR020846">
    <property type="entry name" value="MFS_dom"/>
</dbReference>
<proteinExistence type="predicted"/>
<feature type="transmembrane region" description="Helical" evidence="7">
    <location>
        <begin position="99"/>
        <end position="118"/>
    </location>
</feature>
<evidence type="ECO:0000256" key="6">
    <source>
        <dbReference type="ARBA" id="ARBA00023136"/>
    </source>
</evidence>
<dbReference type="Gene3D" id="1.20.1250.20">
    <property type="entry name" value="MFS general substrate transporter like domains"/>
    <property type="match status" value="1"/>
</dbReference>
<keyword evidence="4 7" id="KW-0812">Transmembrane</keyword>
<evidence type="ECO:0000313" key="9">
    <source>
        <dbReference type="EMBL" id="NBI79128.1"/>
    </source>
</evidence>
<evidence type="ECO:0000256" key="1">
    <source>
        <dbReference type="ARBA" id="ARBA00004651"/>
    </source>
</evidence>
<evidence type="ECO:0000256" key="7">
    <source>
        <dbReference type="SAM" id="Phobius"/>
    </source>
</evidence>
<dbReference type="EMBL" id="QXWZ01000015">
    <property type="protein sequence ID" value="NBI79128.1"/>
    <property type="molecule type" value="Genomic_DNA"/>
</dbReference>
<feature type="transmembrane region" description="Helical" evidence="7">
    <location>
        <begin position="322"/>
        <end position="347"/>
    </location>
</feature>
<reference evidence="9 10" key="1">
    <citation type="submission" date="2018-08" db="EMBL/GenBank/DDBJ databases">
        <title>Murine metabolic-syndrome-specific gut microbial biobank.</title>
        <authorList>
            <person name="Liu C."/>
        </authorList>
    </citation>
    <scope>NUCLEOTIDE SEQUENCE [LARGE SCALE GENOMIC DNA]</scope>
    <source>
        <strain evidence="9 10">X69</strain>
    </source>
</reference>
<dbReference type="SUPFAM" id="SSF103473">
    <property type="entry name" value="MFS general substrate transporter"/>
    <property type="match status" value="1"/>
</dbReference>
<comment type="subcellular location">
    <subcellularLocation>
        <location evidence="1">Cell membrane</location>
        <topology evidence="1">Multi-pass membrane protein</topology>
    </subcellularLocation>
</comment>
<feature type="domain" description="Major facilitator superfamily (MFS) profile" evidence="8">
    <location>
        <begin position="9"/>
        <end position="416"/>
    </location>
</feature>
<comment type="caution">
    <text evidence="9">The sequence shown here is derived from an EMBL/GenBank/DDBJ whole genome shotgun (WGS) entry which is preliminary data.</text>
</comment>
<organism evidence="9 10">
    <name type="scientific">Anaerotruncus colihominis</name>
    <dbReference type="NCBI Taxonomy" id="169435"/>
    <lineage>
        <taxon>Bacteria</taxon>
        <taxon>Bacillati</taxon>
        <taxon>Bacillota</taxon>
        <taxon>Clostridia</taxon>
        <taxon>Eubacteriales</taxon>
        <taxon>Oscillospiraceae</taxon>
        <taxon>Anaerotruncus</taxon>
    </lineage>
</organism>
<keyword evidence="2" id="KW-0813">Transport</keyword>
<evidence type="ECO:0000256" key="2">
    <source>
        <dbReference type="ARBA" id="ARBA00022448"/>
    </source>
</evidence>
<evidence type="ECO:0000313" key="10">
    <source>
        <dbReference type="Proteomes" id="UP000446348"/>
    </source>
</evidence>
<dbReference type="GO" id="GO:0022857">
    <property type="term" value="F:transmembrane transporter activity"/>
    <property type="evidence" value="ECO:0007669"/>
    <property type="project" value="InterPro"/>
</dbReference>
<name>A0A845RJM6_9FIRM</name>
<dbReference type="RefSeq" id="WP_160209911.1">
    <property type="nucleotide sequence ID" value="NZ_QXWZ01000015.1"/>
</dbReference>
<dbReference type="GO" id="GO:0005886">
    <property type="term" value="C:plasma membrane"/>
    <property type="evidence" value="ECO:0007669"/>
    <property type="project" value="UniProtKB-SubCell"/>
</dbReference>
<evidence type="ECO:0000259" key="8">
    <source>
        <dbReference type="PROSITE" id="PS50850"/>
    </source>
</evidence>
<feature type="transmembrane region" description="Helical" evidence="7">
    <location>
        <begin position="388"/>
        <end position="407"/>
    </location>
</feature>
<evidence type="ECO:0000256" key="5">
    <source>
        <dbReference type="ARBA" id="ARBA00022989"/>
    </source>
</evidence>
<evidence type="ECO:0000256" key="3">
    <source>
        <dbReference type="ARBA" id="ARBA00022475"/>
    </source>
</evidence>
<dbReference type="PROSITE" id="PS50850">
    <property type="entry name" value="MFS"/>
    <property type="match status" value="1"/>
</dbReference>
<protein>
    <submittedName>
        <fullName evidence="9">MFS transporter</fullName>
    </submittedName>
</protein>
<dbReference type="InterPro" id="IPR036259">
    <property type="entry name" value="MFS_trans_sf"/>
</dbReference>
<dbReference type="OrthoDB" id="9775268at2"/>
<feature type="transmembrane region" description="Helical" evidence="7">
    <location>
        <begin position="265"/>
        <end position="285"/>
    </location>
</feature>
<dbReference type="PANTHER" id="PTHR43266:SF9">
    <property type="entry name" value="PERMEASE, MAJOR FACILITATOR SUPERFAMILY-RELATED"/>
    <property type="match status" value="1"/>
</dbReference>
<sequence length="421" mass="45459">MNSKTLNRNFVFLIIGQALSMFGTVLLKFTVSLLILDLTSSAVLFGTITAISYLPPVFLSPIAGIIADRNNKRNLMIALDGLYGIMAVLLVLSLSFSNVLILITIIVVGLAAVSSFETPVVQSSIPLIQEKSHLIQSNAIVSQINMLANLIGPLLAGMFYSAVGKTDLQGVRIIFLGCAICFFSATILEAFIKIPKIILPQISSPLHAVKKDLGESFHFLTSEQVYVFKAILLNATFVFLIQPLITTGAPFIIRVVLNLSSVLNGLSQAFMGAAGLIGGIIAGVIANKFKTEKIYRLFWIMGISIAAFGGSLLFNFSANLTYIIFVMISIVVFISASIAGIFIMSAIQQNVADNMLGRIMSFYSAIVSVALPIGILLYGFLYEKFIDHLPAILFLTSAAILAVGNVSKNTYRHLSNKNTGR</sequence>
<accession>A0A845RJM6</accession>
<feature type="transmembrane region" description="Helical" evidence="7">
    <location>
        <begin position="297"/>
        <end position="316"/>
    </location>
</feature>
<keyword evidence="6 7" id="KW-0472">Membrane</keyword>
<dbReference type="InterPro" id="IPR011701">
    <property type="entry name" value="MFS"/>
</dbReference>
<evidence type="ECO:0000256" key="4">
    <source>
        <dbReference type="ARBA" id="ARBA00022692"/>
    </source>
</evidence>
<feature type="transmembrane region" description="Helical" evidence="7">
    <location>
        <begin position="12"/>
        <end position="36"/>
    </location>
</feature>
<dbReference type="CDD" id="cd06173">
    <property type="entry name" value="MFS_MefA_like"/>
    <property type="match status" value="1"/>
</dbReference>
<feature type="transmembrane region" description="Helical" evidence="7">
    <location>
        <begin position="173"/>
        <end position="192"/>
    </location>
</feature>
<dbReference type="Pfam" id="PF07690">
    <property type="entry name" value="MFS_1"/>
    <property type="match status" value="1"/>
</dbReference>
<dbReference type="PANTHER" id="PTHR43266">
    <property type="entry name" value="MACROLIDE-EFFLUX PROTEIN"/>
    <property type="match status" value="1"/>
</dbReference>